<evidence type="ECO:0000313" key="1">
    <source>
        <dbReference type="EMBL" id="GMN26092.1"/>
    </source>
</evidence>
<dbReference type="AlphaFoldDB" id="A0AA87YYS6"/>
<name>A0AA87YYS6_FICCA</name>
<gene>
    <name evidence="1" type="ORF">TIFTF001_001188</name>
</gene>
<evidence type="ECO:0000313" key="2">
    <source>
        <dbReference type="Proteomes" id="UP001187192"/>
    </source>
</evidence>
<dbReference type="Proteomes" id="UP001187192">
    <property type="component" value="Unassembled WGS sequence"/>
</dbReference>
<keyword evidence="2" id="KW-1185">Reference proteome</keyword>
<accession>A0AA87YYS6</accession>
<comment type="caution">
    <text evidence="1">The sequence shown here is derived from an EMBL/GenBank/DDBJ whole genome shotgun (WGS) entry which is preliminary data.</text>
</comment>
<organism evidence="1 2">
    <name type="scientific">Ficus carica</name>
    <name type="common">Common fig</name>
    <dbReference type="NCBI Taxonomy" id="3494"/>
    <lineage>
        <taxon>Eukaryota</taxon>
        <taxon>Viridiplantae</taxon>
        <taxon>Streptophyta</taxon>
        <taxon>Embryophyta</taxon>
        <taxon>Tracheophyta</taxon>
        <taxon>Spermatophyta</taxon>
        <taxon>Magnoliopsida</taxon>
        <taxon>eudicotyledons</taxon>
        <taxon>Gunneridae</taxon>
        <taxon>Pentapetalae</taxon>
        <taxon>rosids</taxon>
        <taxon>fabids</taxon>
        <taxon>Rosales</taxon>
        <taxon>Moraceae</taxon>
        <taxon>Ficeae</taxon>
        <taxon>Ficus</taxon>
    </lineage>
</organism>
<protein>
    <submittedName>
        <fullName evidence="1">Uncharacterized protein</fullName>
    </submittedName>
</protein>
<reference evidence="1" key="1">
    <citation type="submission" date="2023-07" db="EMBL/GenBank/DDBJ databases">
        <title>draft genome sequence of fig (Ficus carica).</title>
        <authorList>
            <person name="Takahashi T."/>
            <person name="Nishimura K."/>
        </authorList>
    </citation>
    <scope>NUCLEOTIDE SEQUENCE</scope>
</reference>
<sequence length="41" mass="4789">MMEELKPGNLQIKKEMVETRRQHFLVASLYLPGRDIKSTLS</sequence>
<proteinExistence type="predicted"/>
<dbReference type="EMBL" id="BTGU01000001">
    <property type="protein sequence ID" value="GMN26092.1"/>
    <property type="molecule type" value="Genomic_DNA"/>
</dbReference>